<accession>C8VXH3</accession>
<dbReference type="AlphaFoldDB" id="C8VXH3"/>
<dbReference type="KEGG" id="dae:Dtox_3871"/>
<dbReference type="SUPFAM" id="SSF54786">
    <property type="entry name" value="YcfA/nrd intein domain"/>
    <property type="match status" value="1"/>
</dbReference>
<dbReference type="RefSeq" id="WP_015759247.1">
    <property type="nucleotide sequence ID" value="NC_013216.1"/>
</dbReference>
<protein>
    <submittedName>
        <fullName evidence="1">YcfA family protein</fullName>
    </submittedName>
</protein>
<evidence type="ECO:0000313" key="2">
    <source>
        <dbReference type="Proteomes" id="UP000002217"/>
    </source>
</evidence>
<reference evidence="1 2" key="1">
    <citation type="journal article" date="2009" name="Stand. Genomic Sci.">
        <title>Complete genome sequence of Desulfotomaculum acetoxidans type strain (5575).</title>
        <authorList>
            <person name="Spring S."/>
            <person name="Lapidus A."/>
            <person name="Schroder M."/>
            <person name="Gleim D."/>
            <person name="Sims D."/>
            <person name="Meincke L."/>
            <person name="Glavina Del Rio T."/>
            <person name="Tice H."/>
            <person name="Copeland A."/>
            <person name="Cheng J.F."/>
            <person name="Lucas S."/>
            <person name="Chen F."/>
            <person name="Nolan M."/>
            <person name="Bruce D."/>
            <person name="Goodwin L."/>
            <person name="Pitluck S."/>
            <person name="Ivanova N."/>
            <person name="Mavromatis K."/>
            <person name="Mikhailova N."/>
            <person name="Pati A."/>
            <person name="Chen A."/>
            <person name="Palaniappan K."/>
            <person name="Land M."/>
            <person name="Hauser L."/>
            <person name="Chang Y.J."/>
            <person name="Jeffries C.D."/>
            <person name="Chain P."/>
            <person name="Saunders E."/>
            <person name="Brettin T."/>
            <person name="Detter J.C."/>
            <person name="Goker M."/>
            <person name="Bristow J."/>
            <person name="Eisen J.A."/>
            <person name="Markowitz V."/>
            <person name="Hugenholtz P."/>
            <person name="Kyrpides N.C."/>
            <person name="Klenk H.P."/>
            <person name="Han C."/>
        </authorList>
    </citation>
    <scope>NUCLEOTIDE SEQUENCE [LARGE SCALE GENOMIC DNA]</scope>
    <source>
        <strain evidence="2">ATCC 49208 / DSM 771 / VKM B-1644</strain>
    </source>
</reference>
<evidence type="ECO:0000313" key="1">
    <source>
        <dbReference type="EMBL" id="ACV64569.1"/>
    </source>
</evidence>
<name>C8VXH3_DESAS</name>
<sequence length="81" mass="9483">MGKLEKLLKKIKNNPKAMRFEELDKILIRTGFNRRQPRKGSSHYIYSKGSKRLTVPFDEPHIKTIYVELAINLLKGEINND</sequence>
<dbReference type="HOGENOM" id="CLU_164851_1_1_9"/>
<keyword evidence="2" id="KW-1185">Reference proteome</keyword>
<dbReference type="Proteomes" id="UP000002217">
    <property type="component" value="Chromosome"/>
</dbReference>
<dbReference type="OrthoDB" id="361893at2"/>
<dbReference type="eggNOG" id="ENOG5032SE0">
    <property type="taxonomic scope" value="Bacteria"/>
</dbReference>
<gene>
    <name evidence="1" type="ordered locus">Dtox_3871</name>
</gene>
<proteinExistence type="predicted"/>
<dbReference type="EMBL" id="CP001720">
    <property type="protein sequence ID" value="ACV64569.1"/>
    <property type="molecule type" value="Genomic_DNA"/>
</dbReference>
<organism evidence="1 2">
    <name type="scientific">Desulfofarcimen acetoxidans (strain ATCC 49208 / DSM 771 / KCTC 5769 / VKM B-1644 / 5575)</name>
    <name type="common">Desulfotomaculum acetoxidans</name>
    <dbReference type="NCBI Taxonomy" id="485916"/>
    <lineage>
        <taxon>Bacteria</taxon>
        <taxon>Bacillati</taxon>
        <taxon>Bacillota</taxon>
        <taxon>Clostridia</taxon>
        <taxon>Eubacteriales</taxon>
        <taxon>Peptococcaceae</taxon>
        <taxon>Desulfofarcimen</taxon>
    </lineage>
</organism>